<dbReference type="EMBL" id="JAQKAB010000001">
    <property type="protein sequence ID" value="MDA7025191.1"/>
    <property type="molecule type" value="Genomic_DNA"/>
</dbReference>
<evidence type="ECO:0000313" key="2">
    <source>
        <dbReference type="EMBL" id="MDA7025191.1"/>
    </source>
</evidence>
<accession>A0ABT4X189</accession>
<keyword evidence="3" id="KW-1185">Reference proteome</keyword>
<reference evidence="2 3" key="1">
    <citation type="submission" date="2023-01" db="EMBL/GenBank/DDBJ databases">
        <title>Bacillus changyiensis sp. nov., isolated from a coastal deposit.</title>
        <authorList>
            <person name="Xiao G."/>
            <person name="Lai Q."/>
            <person name="Hu Z."/>
            <person name="Shao Z."/>
        </authorList>
    </citation>
    <scope>NUCLEOTIDE SEQUENCE [LARGE SCALE GENOMIC DNA]</scope>
    <source>
        <strain evidence="2 3">CLL-7-23</strain>
    </source>
</reference>
<gene>
    <name evidence="2" type="ORF">PJ311_01045</name>
</gene>
<dbReference type="Pfam" id="PF15653">
    <property type="entry name" value="Tox-URI2"/>
    <property type="match status" value="1"/>
</dbReference>
<proteinExistence type="predicted"/>
<comment type="caution">
    <text evidence="2">The sequence shown here is derived from an EMBL/GenBank/DDBJ whole genome shotgun (WGS) entry which is preliminary data.</text>
</comment>
<protein>
    <recommendedName>
        <fullName evidence="1">Tox-URI2 domain-containing protein</fullName>
    </recommendedName>
</protein>
<sequence length="164" mass="18728">MKVDPDGHWFWLAVNAGFAAYDGYKAYKSGKGWRGVLWAAASNFGPGKIFKGAKRAARFAKAIHGNSKRSNRIHHGYKIVDTKTKKLAKIGISGGKLNKNGTSRRANNQANKWNKKHGYKRYKPYVVKRNLRGRERALMRERGRVFSVKRASRGKRMSKHSRPW</sequence>
<dbReference type="Proteomes" id="UP001211894">
    <property type="component" value="Unassembled WGS sequence"/>
</dbReference>
<dbReference type="InterPro" id="IPR028899">
    <property type="entry name" value="Tox-URI2_dom"/>
</dbReference>
<evidence type="ECO:0000313" key="3">
    <source>
        <dbReference type="Proteomes" id="UP001211894"/>
    </source>
</evidence>
<evidence type="ECO:0000259" key="1">
    <source>
        <dbReference type="Pfam" id="PF15653"/>
    </source>
</evidence>
<feature type="domain" description="Tox-URI2" evidence="1">
    <location>
        <begin position="69"/>
        <end position="141"/>
    </location>
</feature>
<organism evidence="2 3">
    <name type="scientific">Bacillus changyiensis</name>
    <dbReference type="NCBI Taxonomy" id="3004103"/>
    <lineage>
        <taxon>Bacteria</taxon>
        <taxon>Bacillati</taxon>
        <taxon>Bacillota</taxon>
        <taxon>Bacilli</taxon>
        <taxon>Bacillales</taxon>
        <taxon>Bacillaceae</taxon>
        <taxon>Bacillus</taxon>
    </lineage>
</organism>
<name>A0ABT4X189_9BACI</name>